<evidence type="ECO:0000256" key="3">
    <source>
        <dbReference type="ARBA" id="ARBA00022980"/>
    </source>
</evidence>
<dbReference type="NCBIfam" id="TIGR00731">
    <property type="entry name" value="bL25_bact_ctc"/>
    <property type="match status" value="1"/>
</dbReference>
<dbReference type="EMBL" id="MTBC01000002">
    <property type="protein sequence ID" value="OQD43619.1"/>
    <property type="molecule type" value="Genomic_DNA"/>
</dbReference>
<dbReference type="GO" id="GO:0008097">
    <property type="term" value="F:5S rRNA binding"/>
    <property type="evidence" value="ECO:0007669"/>
    <property type="project" value="InterPro"/>
</dbReference>
<dbReference type="SUPFAM" id="SSF50715">
    <property type="entry name" value="Ribosomal protein L25-like"/>
    <property type="match status" value="1"/>
</dbReference>
<keyword evidence="4 5" id="KW-0687">Ribonucleoprotein</keyword>
<evidence type="ECO:0000256" key="1">
    <source>
        <dbReference type="ARBA" id="ARBA00022730"/>
    </source>
</evidence>
<feature type="region of interest" description="Disordered" evidence="6">
    <location>
        <begin position="182"/>
        <end position="204"/>
    </location>
</feature>
<dbReference type="Gene3D" id="2.170.120.20">
    <property type="entry name" value="Ribosomal protein L25, beta domain"/>
    <property type="match status" value="1"/>
</dbReference>
<dbReference type="RefSeq" id="WP_080318051.1">
    <property type="nucleotide sequence ID" value="NZ_MTBC01000002.1"/>
</dbReference>
<evidence type="ECO:0000256" key="6">
    <source>
        <dbReference type="SAM" id="MobiDB-lite"/>
    </source>
</evidence>
<evidence type="ECO:0000259" key="7">
    <source>
        <dbReference type="Pfam" id="PF01386"/>
    </source>
</evidence>
<dbReference type="InterPro" id="IPR020056">
    <property type="entry name" value="Rbsml_bL25/Gln-tRNA_synth_N"/>
</dbReference>
<comment type="function">
    <text evidence="5">This is one of the proteins that binds to the 5S RNA in the ribosome where it forms part of the central protuberance.</text>
</comment>
<keyword evidence="2 5" id="KW-0694">RNA-binding</keyword>
<comment type="similarity">
    <text evidence="5">Belongs to the bacterial ribosomal protein bL25 family. CTC subfamily.</text>
</comment>
<evidence type="ECO:0000256" key="4">
    <source>
        <dbReference type="ARBA" id="ARBA00023274"/>
    </source>
</evidence>
<dbReference type="Pfam" id="PF14693">
    <property type="entry name" value="Ribosomal_TL5_C"/>
    <property type="match status" value="1"/>
</dbReference>
<dbReference type="InterPro" id="IPR011035">
    <property type="entry name" value="Ribosomal_bL25/Gln-tRNA_synth"/>
</dbReference>
<proteinExistence type="inferred from homology"/>
<dbReference type="InterPro" id="IPR001021">
    <property type="entry name" value="Ribosomal_bL25_long"/>
</dbReference>
<keyword evidence="1 5" id="KW-0699">rRNA-binding</keyword>
<organism evidence="9 10">
    <name type="scientific">Croceivirga radicis</name>
    <dbReference type="NCBI Taxonomy" id="1929488"/>
    <lineage>
        <taxon>Bacteria</taxon>
        <taxon>Pseudomonadati</taxon>
        <taxon>Bacteroidota</taxon>
        <taxon>Flavobacteriia</taxon>
        <taxon>Flavobacteriales</taxon>
        <taxon>Flavobacteriaceae</taxon>
        <taxon>Croceivirga</taxon>
    </lineage>
</organism>
<protein>
    <recommendedName>
        <fullName evidence="5">Large ribosomal subunit protein bL25</fullName>
    </recommendedName>
    <alternativeName>
        <fullName evidence="5">General stress protein CTC</fullName>
    </alternativeName>
</protein>
<evidence type="ECO:0000313" key="10">
    <source>
        <dbReference type="Proteomes" id="UP000191680"/>
    </source>
</evidence>
<name>A0A1V6LTZ8_9FLAO</name>
<feature type="domain" description="Large ribosomal subunit protein bL25 L25" evidence="7">
    <location>
        <begin position="6"/>
        <end position="91"/>
    </location>
</feature>
<dbReference type="HAMAP" id="MF_01334">
    <property type="entry name" value="Ribosomal_bL25_CTC"/>
    <property type="match status" value="1"/>
</dbReference>
<evidence type="ECO:0000256" key="2">
    <source>
        <dbReference type="ARBA" id="ARBA00022884"/>
    </source>
</evidence>
<dbReference type="PANTHER" id="PTHR33284:SF1">
    <property type="entry name" value="RIBOSOMAL PROTEIN L25_GLN-TRNA SYNTHETASE, ANTI-CODON-BINDING DOMAIN-CONTAINING PROTEIN"/>
    <property type="match status" value="1"/>
</dbReference>
<dbReference type="Gene3D" id="2.40.240.10">
    <property type="entry name" value="Ribosomal Protein L25, Chain P"/>
    <property type="match status" value="1"/>
</dbReference>
<evidence type="ECO:0000256" key="5">
    <source>
        <dbReference type="HAMAP-Rule" id="MF_01334"/>
    </source>
</evidence>
<dbReference type="Proteomes" id="UP000191680">
    <property type="component" value="Unassembled WGS sequence"/>
</dbReference>
<dbReference type="OrthoDB" id="9786489at2"/>
<dbReference type="GO" id="GO:0022625">
    <property type="term" value="C:cytosolic large ribosomal subunit"/>
    <property type="evidence" value="ECO:0007669"/>
    <property type="project" value="TreeGrafter"/>
</dbReference>
<dbReference type="Pfam" id="PF01386">
    <property type="entry name" value="Ribosomal_L25p"/>
    <property type="match status" value="1"/>
</dbReference>
<comment type="subunit">
    <text evidence="5">Part of the 50S ribosomal subunit; part of the 5S rRNA/L5/L18/L25 subcomplex. Contacts the 5S rRNA. Binds to the 5S rRNA independently of L5 and L18.</text>
</comment>
<keyword evidence="10" id="KW-1185">Reference proteome</keyword>
<feature type="compositionally biased region" description="Acidic residues" evidence="6">
    <location>
        <begin position="187"/>
        <end position="204"/>
    </location>
</feature>
<keyword evidence="3 5" id="KW-0689">Ribosomal protein</keyword>
<dbReference type="CDD" id="cd00495">
    <property type="entry name" value="Ribosomal_L25_TL5_CTC"/>
    <property type="match status" value="1"/>
</dbReference>
<dbReference type="NCBIfam" id="NF004132">
    <property type="entry name" value="PRK05618.2-2"/>
    <property type="match status" value="1"/>
</dbReference>
<feature type="domain" description="Large ribosomal subunit protein bL25 beta" evidence="8">
    <location>
        <begin position="100"/>
        <end position="181"/>
    </location>
</feature>
<reference evidence="9 10" key="1">
    <citation type="submission" date="2016-12" db="EMBL/GenBank/DDBJ databases">
        <authorList>
            <person name="Song W.-J."/>
            <person name="Kurnit D.M."/>
        </authorList>
    </citation>
    <scope>NUCLEOTIDE SEQUENCE [LARGE SCALE GENOMIC DNA]</scope>
    <source>
        <strain evidence="9 10">HSG9</strain>
    </source>
</reference>
<dbReference type="GO" id="GO:0006412">
    <property type="term" value="P:translation"/>
    <property type="evidence" value="ECO:0007669"/>
    <property type="project" value="UniProtKB-UniRule"/>
</dbReference>
<accession>A0A1V6LTZ8</accession>
<sequence>MKSITIKGSQRESVGKVATKALRNAGKVPCVIYGGESPIHFSAEELSFKELVYTPNAYTAVIELENGQSINAVLQDIQFHPVTDSILHIDFFQLFDDKPVTMNIPVRLEGNSPGVRNGGRLLFRNRKLSVKALPNLLPDEIVVDISKLKIGGKIAVESLRVDEYTIMQPDNITVVQVKASRNAAVGSDEDEEEGEEEGGEAAEA</sequence>
<evidence type="ECO:0000259" key="8">
    <source>
        <dbReference type="Pfam" id="PF14693"/>
    </source>
</evidence>
<evidence type="ECO:0000313" key="9">
    <source>
        <dbReference type="EMBL" id="OQD43619.1"/>
    </source>
</evidence>
<dbReference type="InterPro" id="IPR020930">
    <property type="entry name" value="Ribosomal_uL5_bac-type"/>
</dbReference>
<dbReference type="InterPro" id="IPR020057">
    <property type="entry name" value="Ribosomal_bL25_b-dom"/>
</dbReference>
<dbReference type="GO" id="GO:0003735">
    <property type="term" value="F:structural constituent of ribosome"/>
    <property type="evidence" value="ECO:0007669"/>
    <property type="project" value="InterPro"/>
</dbReference>
<gene>
    <name evidence="5" type="primary">rplY</name>
    <name evidence="5" type="synonym">ctc</name>
    <name evidence="9" type="ORF">BUL40_03115</name>
</gene>
<dbReference type="InterPro" id="IPR029751">
    <property type="entry name" value="Ribosomal_L25_dom"/>
</dbReference>
<comment type="caution">
    <text evidence="9">The sequence shown here is derived from an EMBL/GenBank/DDBJ whole genome shotgun (WGS) entry which is preliminary data.</text>
</comment>
<dbReference type="InterPro" id="IPR037121">
    <property type="entry name" value="Ribosomal_bL25_C"/>
</dbReference>
<dbReference type="PANTHER" id="PTHR33284">
    <property type="entry name" value="RIBOSOMAL PROTEIN L25/GLN-TRNA SYNTHETASE, ANTI-CODON-BINDING DOMAIN-CONTAINING PROTEIN"/>
    <property type="match status" value="1"/>
</dbReference>
<dbReference type="AlphaFoldDB" id="A0A1V6LTZ8"/>